<reference evidence="4 5" key="1">
    <citation type="journal article" date="2020" name="ISME J.">
        <title>Uncovering the hidden diversity of litter-decomposition mechanisms in mushroom-forming fungi.</title>
        <authorList>
            <person name="Floudas D."/>
            <person name="Bentzer J."/>
            <person name="Ahren D."/>
            <person name="Johansson T."/>
            <person name="Persson P."/>
            <person name="Tunlid A."/>
        </authorList>
    </citation>
    <scope>NUCLEOTIDE SEQUENCE [LARGE SCALE GENOMIC DNA]</scope>
    <source>
        <strain evidence="4 5">CBS 291.85</strain>
    </source>
</reference>
<evidence type="ECO:0000313" key="5">
    <source>
        <dbReference type="Proteomes" id="UP000559256"/>
    </source>
</evidence>
<dbReference type="InterPro" id="IPR027414">
    <property type="entry name" value="GH95_N_dom"/>
</dbReference>
<sequence>MVSLQEFFRTSVQIFSLRQFLWWWIMKVKTLLSLLSATQLAAYTTAAPPGFPATGNGLWFTSPGQIWASQLLPVGNGYLAAMVPGGTTTDITYLNIESLWSGGPFADPTYNGGNKLASEALATAEAMERIRQTIFSSPTGDIDNITTLTTDAGAYGSYVAAGRLVSTIHSSGPVSDYGRWLDLDDGIARTRWTQSGITFIREVFCSHPSRACTHHIHSTANATLPDLTFAFSSALQPDLPTPNVTCIGSDTLQLRGFAGTPGMLYEMLGRVTSVGGSVTCDSISSTNSSNATLTVSQASDASFVWVGDTEYSMDAGDAAHSFSFRGADPHDTLVQLIHESSALSFDNSLAEHIEDYHSTLYDGFSLSLGQTPNLDVPTNELKASYEVDVGDPYLEWLAFNLGRYLLMSSARGTLPANLQGKWARDTSNPWGADYHSNINIQMNYWSAEMSNLDVTKSLFDYFEKTWAPRGAETAGVLYNITRGWTTHNEMNIFGHTGMKAGDNSAMWANYPESAVWMMIHVWDHFDYTNDVEWWRRQGWPLIKGVASFHLDKLIPDLYFNDDTLVVAPCNSPEQAPITLGCAHAQQMIWQMFNSVEKGFAASGDMDKAFLEEVLAKRARMDKGLRIGSWGQLQEWKVDKDSPNDTHRHLSHLIGLYPGYAVASYDIKQQGGLIVNGTKMVYTKEQIMEAAKISLIHRGNGTGPDADAGWEKAWRAASWAQFHDAEQFYHELTYTLYEDFGGNLFSLYDPQDSDPIFQIDANLGFPGAVLNAIVQAPDVPALNSTLVVTLLPALPPAWNSGETKGVHIRGGLIMDLQWRNMRPSALTFSVASNPISSGRNVQIVFDGQIVGSFNIASNLVKSFQF</sequence>
<dbReference type="GO" id="GO:0005975">
    <property type="term" value="P:carbohydrate metabolic process"/>
    <property type="evidence" value="ECO:0007669"/>
    <property type="project" value="InterPro"/>
</dbReference>
<dbReference type="Pfam" id="PF21307">
    <property type="entry name" value="Glyco_hydro_95_C"/>
    <property type="match status" value="1"/>
</dbReference>
<dbReference type="EMBL" id="JAACJM010000024">
    <property type="protein sequence ID" value="KAF5366281.1"/>
    <property type="molecule type" value="Genomic_DNA"/>
</dbReference>
<evidence type="ECO:0000313" key="4">
    <source>
        <dbReference type="EMBL" id="KAF5366281.1"/>
    </source>
</evidence>
<evidence type="ECO:0008006" key="6">
    <source>
        <dbReference type="Google" id="ProtNLM"/>
    </source>
</evidence>
<comment type="caution">
    <text evidence="4">The sequence shown here is derived from an EMBL/GenBank/DDBJ whole genome shotgun (WGS) entry which is preliminary data.</text>
</comment>
<keyword evidence="5" id="KW-1185">Reference proteome</keyword>
<dbReference type="Pfam" id="PF14498">
    <property type="entry name" value="Glyco_hyd_65N_2"/>
    <property type="match status" value="1"/>
</dbReference>
<dbReference type="SUPFAM" id="SSF48208">
    <property type="entry name" value="Six-hairpin glycosidases"/>
    <property type="match status" value="1"/>
</dbReference>
<name>A0A8H5GK69_9AGAR</name>
<dbReference type="InterPro" id="IPR054363">
    <property type="entry name" value="GH95_cat"/>
</dbReference>
<dbReference type="PANTHER" id="PTHR31084:SF3">
    <property type="entry name" value="ALPHA-FUCOSIDASE A"/>
    <property type="match status" value="1"/>
</dbReference>
<dbReference type="InterPro" id="IPR016518">
    <property type="entry name" value="Alpha-L-fucosidase"/>
</dbReference>
<dbReference type="Proteomes" id="UP000559256">
    <property type="component" value="Unassembled WGS sequence"/>
</dbReference>
<feature type="domain" description="Glycosyl hydrolase family 95 catalytic" evidence="3">
    <location>
        <begin position="345"/>
        <end position="770"/>
    </location>
</feature>
<dbReference type="GO" id="GO:0004560">
    <property type="term" value="F:alpha-L-fucosidase activity"/>
    <property type="evidence" value="ECO:0007669"/>
    <property type="project" value="InterPro"/>
</dbReference>
<dbReference type="InterPro" id="IPR008928">
    <property type="entry name" value="6-hairpin_glycosidase_sf"/>
</dbReference>
<dbReference type="InterPro" id="IPR012341">
    <property type="entry name" value="6hp_glycosidase-like_sf"/>
</dbReference>
<gene>
    <name evidence="4" type="ORF">D9758_005662</name>
</gene>
<dbReference type="Pfam" id="PF22124">
    <property type="entry name" value="Glyco_hydro_95_cat"/>
    <property type="match status" value="1"/>
</dbReference>
<evidence type="ECO:0000259" key="3">
    <source>
        <dbReference type="Pfam" id="PF22124"/>
    </source>
</evidence>
<evidence type="ECO:0000259" key="1">
    <source>
        <dbReference type="Pfam" id="PF14498"/>
    </source>
</evidence>
<evidence type="ECO:0000259" key="2">
    <source>
        <dbReference type="Pfam" id="PF21307"/>
    </source>
</evidence>
<feature type="domain" description="Glycosyl hydrolase family 95 N-terminal" evidence="1">
    <location>
        <begin position="58"/>
        <end position="313"/>
    </location>
</feature>
<dbReference type="OrthoDB" id="2848340at2759"/>
<accession>A0A8H5GK69</accession>
<feature type="domain" description="Alpha fucosidase A-like C-terminal" evidence="2">
    <location>
        <begin position="786"/>
        <end position="826"/>
    </location>
</feature>
<organism evidence="4 5">
    <name type="scientific">Tetrapyrgos nigripes</name>
    <dbReference type="NCBI Taxonomy" id="182062"/>
    <lineage>
        <taxon>Eukaryota</taxon>
        <taxon>Fungi</taxon>
        <taxon>Dikarya</taxon>
        <taxon>Basidiomycota</taxon>
        <taxon>Agaricomycotina</taxon>
        <taxon>Agaricomycetes</taxon>
        <taxon>Agaricomycetidae</taxon>
        <taxon>Agaricales</taxon>
        <taxon>Marasmiineae</taxon>
        <taxon>Marasmiaceae</taxon>
        <taxon>Tetrapyrgos</taxon>
    </lineage>
</organism>
<proteinExistence type="predicted"/>
<protein>
    <recommendedName>
        <fullName evidence="6">Glycoside hydrolase family 95 protein</fullName>
    </recommendedName>
</protein>
<dbReference type="AlphaFoldDB" id="A0A8H5GK69"/>
<dbReference type="InterPro" id="IPR049053">
    <property type="entry name" value="AFCA-like_C"/>
</dbReference>
<dbReference type="Gene3D" id="1.50.10.10">
    <property type="match status" value="1"/>
</dbReference>
<dbReference type="PANTHER" id="PTHR31084">
    <property type="entry name" value="ALPHA-L-FUCOSIDASE 2"/>
    <property type="match status" value="1"/>
</dbReference>
<dbReference type="PIRSF" id="PIRSF007663">
    <property type="entry name" value="UCP007663"/>
    <property type="match status" value="1"/>
</dbReference>